<dbReference type="FunFam" id="3.40.50.10810:FF:000014">
    <property type="entry name" value="SWI/SNF-related matrix-associated actin-dependent regulator of chromatin subfamily A containing DEAD/H box 1"/>
    <property type="match status" value="1"/>
</dbReference>
<comment type="caution">
    <text evidence="14">The sequence shown here is derived from an EMBL/GenBank/DDBJ whole genome shotgun (WGS) entry which is preliminary data.</text>
</comment>
<dbReference type="InterPro" id="IPR038718">
    <property type="entry name" value="SNF2-like_sf"/>
</dbReference>
<dbReference type="GO" id="GO:0005694">
    <property type="term" value="C:chromosome"/>
    <property type="evidence" value="ECO:0007669"/>
    <property type="project" value="UniProtKB-ARBA"/>
</dbReference>
<feature type="compositionally biased region" description="Acidic residues" evidence="11">
    <location>
        <begin position="465"/>
        <end position="482"/>
    </location>
</feature>
<dbReference type="InterPro" id="IPR027417">
    <property type="entry name" value="P-loop_NTPase"/>
</dbReference>
<evidence type="ECO:0000256" key="2">
    <source>
        <dbReference type="ARBA" id="ARBA00007025"/>
    </source>
</evidence>
<dbReference type="InterPro" id="IPR000330">
    <property type="entry name" value="SNF2_N"/>
</dbReference>
<dbReference type="RefSeq" id="XP_064660955.1">
    <property type="nucleotide sequence ID" value="XM_064801004.1"/>
</dbReference>
<name>A0AAV9PHX0_9PEZI</name>
<dbReference type="Pfam" id="PF00271">
    <property type="entry name" value="Helicase_C"/>
    <property type="match status" value="1"/>
</dbReference>
<dbReference type="PROSITE" id="PS51194">
    <property type="entry name" value="HELICASE_CTER"/>
    <property type="match status" value="1"/>
</dbReference>
<dbReference type="GO" id="GO:0005524">
    <property type="term" value="F:ATP binding"/>
    <property type="evidence" value="ECO:0007669"/>
    <property type="project" value="UniProtKB-KW"/>
</dbReference>
<dbReference type="Proteomes" id="UP001337655">
    <property type="component" value="Unassembled WGS sequence"/>
</dbReference>
<feature type="compositionally biased region" description="Polar residues" evidence="11">
    <location>
        <begin position="84"/>
        <end position="95"/>
    </location>
</feature>
<keyword evidence="4" id="KW-0547">Nucleotide-binding</keyword>
<feature type="region of interest" description="Disordered" evidence="11">
    <location>
        <begin position="605"/>
        <end position="643"/>
    </location>
</feature>
<sequence>MADSDPISDTTPNKRRKLNNVKSFDSQEDSGDEFTVDDFETAATLPLPPTQRKQLDYTKDQLHANRHLYSPSSSAAGRASSPSQTFATQQTQPWHRTQPTQPLTRPTQTQTLANTPRHTPDVLVGRSSPTQQSPTPQKPPPEPIRKVTFSRPNGLLASAMAPPGTAFRRPPGIQAKPTPTTIESDSDDDIDPPREPFSDDSDDATQGMRSNLKPSKLTKGGRGLDSTPNRVEKVVKESPHQPAPAATGTFSSLMKEFAFDSSSSSKPADDMISAYAGSSRQPRPAPQPKRMNAVSYKTLDDVPDYVLRDKVRKIQTVFQYESVQRCIDALGRNKGRVDDAQAWLTEQAEQDAPGEDDDTDQLASTTPVARRGVAVPVARMQSSQPIRPAAKQQIKAPVQTIAEKYATQAAARKPSQVEVEEDEPPKPRRRLQQGRRKRSPSPELPSSPPVKEAARSRARQTVVISDDEEDDSGIVEDEPEVEESSHDQRLLKFFNECSVQNLADLSAQPEATAQLLIDKRPFASLDEIRMVSNVPTETKGGKKSRAKPVGDKIVDTCSEVWTSYDAIDELVKQCEDLANPIQLALKGWGVSTTDTGELQLMNVPSEAHDSGVGTPASSCPSDDAAPRSTKDKRKGQFLGQPSNMNSQAVMKDYQLVGLNWLNLLWSKKVSCILADDMGLGKTCQVISFLAHLQQQEVQGIALVIVPGSTLENWLREFQYFAPTLRVQPYYGSQAERAQLQADIERDFNEIDVVVTTYEMAVNKYDNRFLRKQLEPMVCVYDEAHNLRNTKSNRYEQLMKFTPDFRVLLTGTPLQNNLRELIAILAFIMPEMFTAKKDELDYIFQHKATTKDPTENAALLSTQRIAKARSIITPFILRRKKHQVLDLPTKLSRVERCEMTPTQANHYADLFERAQQFYSDKANTNAKGSAKQSSNILMDLRKAAMHPLLARRLYDDKKIERITDLCLKHKEFGDSRRDLVEAYLLGTSPNGLKGGDFALHSFCAKTPYLNKFALKKKQWMDSGKVEEFQKLITKFEQNGDRVLVFSQFTTMMDILEAVLETIGIKFMRLDGSTNMQERQSMLDTFTNDDSITVFMLSTRAGGAGINLAAANKVIIFDSGFNPQDDIQAENRAHRVGQTREVEVIRLVTLDTIEEQIHALGESKLALDARVAGEGAVAEDGAKAEKAGEQMVEKMFLDGMNGEKEGDGRDKADLKDAFKVGLEGAGVRVASKQAQF</sequence>
<evidence type="ECO:0000259" key="12">
    <source>
        <dbReference type="PROSITE" id="PS51192"/>
    </source>
</evidence>
<organism evidence="14 15">
    <name type="scientific">Saxophila tyrrhenica</name>
    <dbReference type="NCBI Taxonomy" id="1690608"/>
    <lineage>
        <taxon>Eukaryota</taxon>
        <taxon>Fungi</taxon>
        <taxon>Dikarya</taxon>
        <taxon>Ascomycota</taxon>
        <taxon>Pezizomycotina</taxon>
        <taxon>Dothideomycetes</taxon>
        <taxon>Dothideomycetidae</taxon>
        <taxon>Mycosphaerellales</taxon>
        <taxon>Extremaceae</taxon>
        <taxon>Saxophila</taxon>
    </lineage>
</organism>
<dbReference type="SMART" id="SM00487">
    <property type="entry name" value="DEXDc"/>
    <property type="match status" value="1"/>
</dbReference>
<keyword evidence="7" id="KW-0067">ATP-binding</keyword>
<keyword evidence="9" id="KW-0238">DNA-binding</keyword>
<feature type="compositionally biased region" description="Low complexity" evidence="11">
    <location>
        <begin position="96"/>
        <end position="112"/>
    </location>
</feature>
<dbReference type="Pfam" id="PF00176">
    <property type="entry name" value="SNF2-rel_dom"/>
    <property type="match status" value="1"/>
</dbReference>
<dbReference type="SUPFAM" id="SSF52540">
    <property type="entry name" value="P-loop containing nucleoside triphosphate hydrolases"/>
    <property type="match status" value="2"/>
</dbReference>
<gene>
    <name evidence="14" type="primary">FUN30</name>
    <name evidence="14" type="ORF">LTR77_003749</name>
</gene>
<dbReference type="InterPro" id="IPR049730">
    <property type="entry name" value="SNF2/RAD54-like_C"/>
</dbReference>
<dbReference type="PROSITE" id="PS51192">
    <property type="entry name" value="HELICASE_ATP_BIND_1"/>
    <property type="match status" value="1"/>
</dbReference>
<comment type="subcellular location">
    <subcellularLocation>
        <location evidence="1">Nucleus</location>
    </subcellularLocation>
</comment>
<evidence type="ECO:0000256" key="11">
    <source>
        <dbReference type="SAM" id="MobiDB-lite"/>
    </source>
</evidence>
<feature type="compositionally biased region" description="Basic and acidic residues" evidence="11">
    <location>
        <begin position="230"/>
        <end position="239"/>
    </location>
</feature>
<evidence type="ECO:0000256" key="8">
    <source>
        <dbReference type="ARBA" id="ARBA00022853"/>
    </source>
</evidence>
<keyword evidence="8" id="KW-0156">Chromatin regulator</keyword>
<keyword evidence="6" id="KW-0347">Helicase</keyword>
<feature type="compositionally biased region" description="Acidic residues" evidence="11">
    <location>
        <begin position="348"/>
        <end position="360"/>
    </location>
</feature>
<feature type="region of interest" description="Disordered" evidence="11">
    <location>
        <begin position="1"/>
        <end position="295"/>
    </location>
</feature>
<evidence type="ECO:0000259" key="13">
    <source>
        <dbReference type="PROSITE" id="PS51194"/>
    </source>
</evidence>
<keyword evidence="15" id="KW-1185">Reference proteome</keyword>
<evidence type="ECO:0000256" key="6">
    <source>
        <dbReference type="ARBA" id="ARBA00022806"/>
    </source>
</evidence>
<dbReference type="Gene3D" id="3.40.50.300">
    <property type="entry name" value="P-loop containing nucleotide triphosphate hydrolases"/>
    <property type="match status" value="2"/>
</dbReference>
<evidence type="ECO:0000256" key="1">
    <source>
        <dbReference type="ARBA" id="ARBA00004123"/>
    </source>
</evidence>
<dbReference type="EC" id="3.6.4.12" evidence="3"/>
<dbReference type="SMART" id="SM00490">
    <property type="entry name" value="HELICc"/>
    <property type="match status" value="1"/>
</dbReference>
<evidence type="ECO:0000313" key="14">
    <source>
        <dbReference type="EMBL" id="KAK5172111.1"/>
    </source>
</evidence>
<feature type="region of interest" description="Disordered" evidence="11">
    <location>
        <begin position="343"/>
        <end position="395"/>
    </location>
</feature>
<dbReference type="GO" id="GO:0003678">
    <property type="term" value="F:DNA helicase activity"/>
    <property type="evidence" value="ECO:0007669"/>
    <property type="project" value="UniProtKB-EC"/>
</dbReference>
<feature type="compositionally biased region" description="Basic and acidic residues" evidence="11">
    <location>
        <begin position="53"/>
        <end position="63"/>
    </location>
</feature>
<dbReference type="GO" id="GO:0016787">
    <property type="term" value="F:hydrolase activity"/>
    <property type="evidence" value="ECO:0007669"/>
    <property type="project" value="UniProtKB-KW"/>
</dbReference>
<evidence type="ECO:0000256" key="10">
    <source>
        <dbReference type="ARBA" id="ARBA00023242"/>
    </source>
</evidence>
<dbReference type="EMBL" id="JAVRRT010000005">
    <property type="protein sequence ID" value="KAK5172111.1"/>
    <property type="molecule type" value="Genomic_DNA"/>
</dbReference>
<protein>
    <recommendedName>
        <fullName evidence="3">DNA helicase</fullName>
        <ecNumber evidence="3">3.6.4.12</ecNumber>
    </recommendedName>
</protein>
<comment type="similarity">
    <text evidence="2">Belongs to the SNF2/RAD54 helicase family.</text>
</comment>
<evidence type="ECO:0000256" key="3">
    <source>
        <dbReference type="ARBA" id="ARBA00012551"/>
    </source>
</evidence>
<dbReference type="PANTHER" id="PTHR10799">
    <property type="entry name" value="SNF2/RAD54 HELICASE FAMILY"/>
    <property type="match status" value="1"/>
</dbReference>
<feature type="compositionally biased region" description="Low complexity" evidence="11">
    <location>
        <begin position="70"/>
        <end position="83"/>
    </location>
</feature>
<feature type="domain" description="Helicase C-terminal" evidence="13">
    <location>
        <begin position="1026"/>
        <end position="1176"/>
    </location>
</feature>
<proteinExistence type="inferred from homology"/>
<dbReference type="GO" id="GO:0140658">
    <property type="term" value="F:ATP-dependent chromatin remodeler activity"/>
    <property type="evidence" value="ECO:0007669"/>
    <property type="project" value="UniProtKB-ARBA"/>
</dbReference>
<accession>A0AAV9PHX0</accession>
<dbReference type="InterPro" id="IPR014001">
    <property type="entry name" value="Helicase_ATP-bd"/>
</dbReference>
<feature type="domain" description="Helicase ATP-binding" evidence="12">
    <location>
        <begin position="662"/>
        <end position="830"/>
    </location>
</feature>
<evidence type="ECO:0000256" key="5">
    <source>
        <dbReference type="ARBA" id="ARBA00022801"/>
    </source>
</evidence>
<feature type="compositionally biased region" description="Low complexity" evidence="11">
    <location>
        <begin position="367"/>
        <end position="379"/>
    </location>
</feature>
<dbReference type="CDD" id="cd18793">
    <property type="entry name" value="SF2_C_SNF"/>
    <property type="match status" value="1"/>
</dbReference>
<feature type="region of interest" description="Disordered" evidence="11">
    <location>
        <begin position="407"/>
        <end position="486"/>
    </location>
</feature>
<evidence type="ECO:0000256" key="4">
    <source>
        <dbReference type="ARBA" id="ARBA00022741"/>
    </source>
</evidence>
<keyword evidence="5 14" id="KW-0378">Hydrolase</keyword>
<feature type="compositionally biased region" description="Basic residues" evidence="11">
    <location>
        <begin position="427"/>
        <end position="439"/>
    </location>
</feature>
<dbReference type="GO" id="GO:0005634">
    <property type="term" value="C:nucleus"/>
    <property type="evidence" value="ECO:0007669"/>
    <property type="project" value="UniProtKB-SubCell"/>
</dbReference>
<evidence type="ECO:0000256" key="9">
    <source>
        <dbReference type="ARBA" id="ARBA00023125"/>
    </source>
</evidence>
<evidence type="ECO:0000256" key="7">
    <source>
        <dbReference type="ARBA" id="ARBA00022840"/>
    </source>
</evidence>
<dbReference type="AlphaFoldDB" id="A0AAV9PHX0"/>
<evidence type="ECO:0000313" key="15">
    <source>
        <dbReference type="Proteomes" id="UP001337655"/>
    </source>
</evidence>
<dbReference type="GO" id="GO:0003677">
    <property type="term" value="F:DNA binding"/>
    <property type="evidence" value="ECO:0007669"/>
    <property type="project" value="UniProtKB-KW"/>
</dbReference>
<feature type="compositionally biased region" description="Acidic residues" evidence="11">
    <location>
        <begin position="26"/>
        <end position="40"/>
    </location>
</feature>
<dbReference type="InterPro" id="IPR001650">
    <property type="entry name" value="Helicase_C-like"/>
</dbReference>
<keyword evidence="10" id="KW-0539">Nucleus</keyword>
<dbReference type="Gene3D" id="3.40.50.10810">
    <property type="entry name" value="Tandem AAA-ATPase domain"/>
    <property type="match status" value="1"/>
</dbReference>
<reference evidence="14 15" key="1">
    <citation type="submission" date="2023-08" db="EMBL/GenBank/DDBJ databases">
        <title>Black Yeasts Isolated from many extreme environments.</title>
        <authorList>
            <person name="Coleine C."/>
            <person name="Stajich J.E."/>
            <person name="Selbmann L."/>
        </authorList>
    </citation>
    <scope>NUCLEOTIDE SEQUENCE [LARGE SCALE GENOMIC DNA]</scope>
    <source>
        <strain evidence="14 15">CCFEE 5935</strain>
    </source>
</reference>
<dbReference type="GeneID" id="89925095"/>